<dbReference type="InterPro" id="IPR050300">
    <property type="entry name" value="GDXG_lipolytic_enzyme"/>
</dbReference>
<dbReference type="EMBL" id="FNEN01000003">
    <property type="protein sequence ID" value="SDI54731.1"/>
    <property type="molecule type" value="Genomic_DNA"/>
</dbReference>
<feature type="domain" description="Alpha/beta hydrolase fold-3" evidence="2">
    <location>
        <begin position="1"/>
        <end position="159"/>
    </location>
</feature>
<protein>
    <submittedName>
        <fullName evidence="3">Alpha/beta hydrolase fold</fullName>
    </submittedName>
</protein>
<evidence type="ECO:0000313" key="3">
    <source>
        <dbReference type="EMBL" id="SDI54731.1"/>
    </source>
</evidence>
<dbReference type="InterPro" id="IPR013094">
    <property type="entry name" value="AB_hydrolase_3"/>
</dbReference>
<name>A0A1G8LGB7_9BACI</name>
<organism evidence="3 4">
    <name type="scientific">Natribacillus halophilus</name>
    <dbReference type="NCBI Taxonomy" id="549003"/>
    <lineage>
        <taxon>Bacteria</taxon>
        <taxon>Bacillati</taxon>
        <taxon>Bacillota</taxon>
        <taxon>Bacilli</taxon>
        <taxon>Bacillales</taxon>
        <taxon>Bacillaceae</taxon>
        <taxon>Natribacillus</taxon>
    </lineage>
</organism>
<dbReference type="GO" id="GO:0016787">
    <property type="term" value="F:hydrolase activity"/>
    <property type="evidence" value="ECO:0007669"/>
    <property type="project" value="UniProtKB-KW"/>
</dbReference>
<keyword evidence="4" id="KW-1185">Reference proteome</keyword>
<dbReference type="AlphaFoldDB" id="A0A1G8LGB7"/>
<keyword evidence="1 3" id="KW-0378">Hydrolase</keyword>
<dbReference type="PANTHER" id="PTHR48081">
    <property type="entry name" value="AB HYDROLASE SUPERFAMILY PROTEIN C4A8.06C"/>
    <property type="match status" value="1"/>
</dbReference>
<gene>
    <name evidence="3" type="ORF">SAMN04488123_10379</name>
</gene>
<evidence type="ECO:0000256" key="1">
    <source>
        <dbReference type="ARBA" id="ARBA00022801"/>
    </source>
</evidence>
<dbReference type="PANTHER" id="PTHR48081:SF8">
    <property type="entry name" value="ALPHA_BETA HYDROLASE FOLD-3 DOMAIN-CONTAINING PROTEIN-RELATED"/>
    <property type="match status" value="1"/>
</dbReference>
<dbReference type="SUPFAM" id="SSF53474">
    <property type="entry name" value="alpha/beta-Hydrolases"/>
    <property type="match status" value="1"/>
</dbReference>
<proteinExistence type="predicted"/>
<dbReference type="Gene3D" id="3.40.50.1820">
    <property type="entry name" value="alpha/beta hydrolase"/>
    <property type="match status" value="1"/>
</dbReference>
<evidence type="ECO:0000259" key="2">
    <source>
        <dbReference type="Pfam" id="PF07859"/>
    </source>
</evidence>
<sequence length="185" mass="20021">MEDAYAAVEWVAQNGEEVNVNTEQIAVGGDSAGGNLATVAALIAKEKGTPALAYQLLIYPSTGAGMATESQRENGKGYFLTTDMMTWFADKYFNSFDELQNPYAVPLKAEDLSGLPPALVITAEFDPLRDEGKMYAEELKKAGVDVTYTCYDGMIHGFVSMDAFISKGKDAIAQAANALRDVFQY</sequence>
<dbReference type="Proteomes" id="UP000198853">
    <property type="component" value="Unassembled WGS sequence"/>
</dbReference>
<evidence type="ECO:0000313" key="4">
    <source>
        <dbReference type="Proteomes" id="UP000198853"/>
    </source>
</evidence>
<accession>A0A1G8LGB7</accession>
<dbReference type="Pfam" id="PF07859">
    <property type="entry name" value="Abhydrolase_3"/>
    <property type="match status" value="1"/>
</dbReference>
<reference evidence="3 4" key="1">
    <citation type="submission" date="2016-10" db="EMBL/GenBank/DDBJ databases">
        <authorList>
            <person name="de Groot N.N."/>
        </authorList>
    </citation>
    <scope>NUCLEOTIDE SEQUENCE [LARGE SCALE GENOMIC DNA]</scope>
    <source>
        <strain evidence="3 4">DSM 21771</strain>
    </source>
</reference>
<dbReference type="InterPro" id="IPR029058">
    <property type="entry name" value="AB_hydrolase_fold"/>
</dbReference>